<comment type="similarity">
    <text evidence="1">Belongs to the peptidase C48 family.</text>
</comment>
<dbReference type="InterPro" id="IPR038765">
    <property type="entry name" value="Papain-like_cys_pep_sf"/>
</dbReference>
<dbReference type="InterPro" id="IPR008250">
    <property type="entry name" value="ATPase_P-typ_transduc_dom_A_sf"/>
</dbReference>
<dbReference type="PANTHER" id="PTHR24092:SF165">
    <property type="entry name" value="PHOSPHOLIPID-TRANSPORTING ATPASE 8-RELATED"/>
    <property type="match status" value="1"/>
</dbReference>
<dbReference type="Pfam" id="PF02902">
    <property type="entry name" value="Peptidase_C48"/>
    <property type="match status" value="1"/>
</dbReference>
<dbReference type="Proteomes" id="UP000238479">
    <property type="component" value="Chromosome 2"/>
</dbReference>
<proteinExistence type="inferred from homology"/>
<dbReference type="OrthoDB" id="377733at2759"/>
<keyword evidence="4" id="KW-0732">Signal</keyword>
<evidence type="ECO:0000256" key="2">
    <source>
        <dbReference type="ARBA" id="ARBA00022670"/>
    </source>
</evidence>
<dbReference type="STRING" id="74649.A0A2P6RYL6"/>
<dbReference type="GO" id="GO:0005886">
    <property type="term" value="C:plasma membrane"/>
    <property type="evidence" value="ECO:0007669"/>
    <property type="project" value="TreeGrafter"/>
</dbReference>
<accession>A0A2P6RYL6</accession>
<dbReference type="GO" id="GO:0006508">
    <property type="term" value="P:proteolysis"/>
    <property type="evidence" value="ECO:0007669"/>
    <property type="project" value="UniProtKB-KW"/>
</dbReference>
<evidence type="ECO:0000313" key="7">
    <source>
        <dbReference type="Proteomes" id="UP000238479"/>
    </source>
</evidence>
<dbReference type="PROSITE" id="PS50600">
    <property type="entry name" value="ULP_PROTEASE"/>
    <property type="match status" value="1"/>
</dbReference>
<comment type="caution">
    <text evidence="6">The sequence shown here is derived from an EMBL/GenBank/DDBJ whole genome shotgun (WGS) entry which is preliminary data.</text>
</comment>
<feature type="chain" id="PRO_5015140220" evidence="4">
    <location>
        <begin position="18"/>
        <end position="198"/>
    </location>
</feature>
<dbReference type="InterPro" id="IPR003653">
    <property type="entry name" value="Peptidase_C48_C"/>
</dbReference>
<reference evidence="6 7" key="1">
    <citation type="journal article" date="2018" name="Nat. Genet.">
        <title>The Rosa genome provides new insights in the design of modern roses.</title>
        <authorList>
            <person name="Bendahmane M."/>
        </authorList>
    </citation>
    <scope>NUCLEOTIDE SEQUENCE [LARGE SCALE GENOMIC DNA]</scope>
    <source>
        <strain evidence="7">cv. Old Blush</strain>
    </source>
</reference>
<dbReference type="Gene3D" id="2.70.150.10">
    <property type="entry name" value="Calcium-transporting ATPase, cytoplasmic transduction domain A"/>
    <property type="match status" value="1"/>
</dbReference>
<evidence type="ECO:0000256" key="1">
    <source>
        <dbReference type="ARBA" id="ARBA00005234"/>
    </source>
</evidence>
<evidence type="ECO:0000259" key="5">
    <source>
        <dbReference type="PROSITE" id="PS50600"/>
    </source>
</evidence>
<keyword evidence="3 6" id="KW-0378">Hydrolase</keyword>
<evidence type="ECO:0000313" key="6">
    <source>
        <dbReference type="EMBL" id="PRQ51527.1"/>
    </source>
</evidence>
<dbReference type="SUPFAM" id="SSF81653">
    <property type="entry name" value="Calcium ATPase, transduction domain A"/>
    <property type="match status" value="1"/>
</dbReference>
<dbReference type="SUPFAM" id="SSF54001">
    <property type="entry name" value="Cysteine proteinases"/>
    <property type="match status" value="1"/>
</dbReference>
<name>A0A2P6RYL6_ROSCH</name>
<keyword evidence="2" id="KW-0645">Protease</keyword>
<evidence type="ECO:0000256" key="3">
    <source>
        <dbReference type="ARBA" id="ARBA00022801"/>
    </source>
</evidence>
<dbReference type="OMA" id="GHWINEK"/>
<gene>
    <name evidence="6" type="ORF">RchiOBHm_Chr2g0145411</name>
</gene>
<dbReference type="GO" id="GO:0140326">
    <property type="term" value="F:ATPase-coupled intramembrane lipid transporter activity"/>
    <property type="evidence" value="ECO:0007669"/>
    <property type="project" value="TreeGrafter"/>
</dbReference>
<dbReference type="GO" id="GO:0045332">
    <property type="term" value="P:phospholipid translocation"/>
    <property type="evidence" value="ECO:0007669"/>
    <property type="project" value="TreeGrafter"/>
</dbReference>
<dbReference type="GO" id="GO:0008234">
    <property type="term" value="F:cysteine-type peptidase activity"/>
    <property type="evidence" value="ECO:0007669"/>
    <property type="project" value="InterPro"/>
</dbReference>
<evidence type="ECO:0000256" key="4">
    <source>
        <dbReference type="SAM" id="SignalP"/>
    </source>
</evidence>
<dbReference type="EMBL" id="PDCK01000040">
    <property type="protein sequence ID" value="PRQ51527.1"/>
    <property type="molecule type" value="Genomic_DNA"/>
</dbReference>
<organism evidence="6 7">
    <name type="scientific">Rosa chinensis</name>
    <name type="common">China rose</name>
    <dbReference type="NCBI Taxonomy" id="74649"/>
    <lineage>
        <taxon>Eukaryota</taxon>
        <taxon>Viridiplantae</taxon>
        <taxon>Streptophyta</taxon>
        <taxon>Embryophyta</taxon>
        <taxon>Tracheophyta</taxon>
        <taxon>Spermatophyta</taxon>
        <taxon>Magnoliopsida</taxon>
        <taxon>eudicotyledons</taxon>
        <taxon>Gunneridae</taxon>
        <taxon>Pentapetalae</taxon>
        <taxon>rosids</taxon>
        <taxon>fabids</taxon>
        <taxon>Rosales</taxon>
        <taxon>Rosaceae</taxon>
        <taxon>Rosoideae</taxon>
        <taxon>Rosoideae incertae sedis</taxon>
        <taxon>Rosa</taxon>
    </lineage>
</organism>
<protein>
    <submittedName>
        <fullName evidence="6">Putative phospholipid-translocating ATPase</fullName>
        <ecNumber evidence="6">3.6.3.1</ecNumber>
    </submittedName>
</protein>
<dbReference type="Gramene" id="PRQ51527">
    <property type="protein sequence ID" value="PRQ51527"/>
    <property type="gene ID" value="RchiOBHm_Chr2g0145411"/>
</dbReference>
<feature type="signal peptide" evidence="4">
    <location>
        <begin position="1"/>
        <end position="17"/>
    </location>
</feature>
<dbReference type="EC" id="3.6.3.1" evidence="6"/>
<sequence>MICWGLLGLKLTYFIFPQFPQQKNDYDCGLFVLLFMECFIEEAFKRLKKKEDVEVNNRKVKVYGRNYTFIETRWKKLRVGELVKVHKDEYFLVDLLLLSSSYEDGICYVETMNLDGETNLKLNNALEVTSHLHDENSLERFRAVIKCEDPNKILYSFVGTLFYNGREHPLSLQQMLKNTEYVHGFVVFTGHDTEVRQS</sequence>
<dbReference type="AlphaFoldDB" id="A0A2P6RYL6"/>
<feature type="domain" description="Ubiquitin-like protease family profile" evidence="5">
    <location>
        <begin position="1"/>
        <end position="39"/>
    </location>
</feature>
<keyword evidence="7" id="KW-1185">Reference proteome</keyword>
<dbReference type="PANTHER" id="PTHR24092">
    <property type="entry name" value="PROBABLE PHOSPHOLIPID-TRANSPORTING ATPASE"/>
    <property type="match status" value="1"/>
</dbReference>